<dbReference type="SUPFAM" id="SSF49265">
    <property type="entry name" value="Fibronectin type III"/>
    <property type="match status" value="2"/>
</dbReference>
<dbReference type="Pfam" id="PF01108">
    <property type="entry name" value="Tissue_fac"/>
    <property type="match status" value="1"/>
</dbReference>
<evidence type="ECO:0000313" key="4">
    <source>
        <dbReference type="Proteomes" id="UP000826234"/>
    </source>
</evidence>
<keyword evidence="4" id="KW-1185">Reference proteome</keyword>
<protein>
    <submittedName>
        <fullName evidence="3">Uncharacterized protein</fullName>
    </submittedName>
</protein>
<dbReference type="InterPro" id="IPR013783">
    <property type="entry name" value="Ig-like_fold"/>
</dbReference>
<accession>A0ABQ7T5B8</accession>
<comment type="caution">
    <text evidence="3">The sequence shown here is derived from an EMBL/GenBank/DDBJ whole genome shotgun (WGS) entry which is preliminary data.</text>
</comment>
<proteinExistence type="predicted"/>
<name>A0ABQ7T5B8_PHRPL</name>
<gene>
    <name evidence="3" type="ORF">JD844_032721</name>
</gene>
<sequence>MVPEPQNVRLHSIMFDSVLQWDPPNFHNKSLVYTVQHRKKFNNTFADMCRRIVFTECNMSSIPIYGHSIIRVRTESENKYSNWVTINFTPYTDTIIGPPAVQVEATKPGVLNVQLTDPFFTRSGVKYSFKNLYASVVYRIRIWKKYHSDKEVLDVNSTYTFQIIPDLDPMTTYCLKAQVFIEDLNKGGQWSEPICTNTTDKTDPGNI</sequence>
<organism evidence="3 4">
    <name type="scientific">Phrynosoma platyrhinos</name>
    <name type="common">Desert horned lizard</name>
    <dbReference type="NCBI Taxonomy" id="52577"/>
    <lineage>
        <taxon>Eukaryota</taxon>
        <taxon>Metazoa</taxon>
        <taxon>Chordata</taxon>
        <taxon>Craniata</taxon>
        <taxon>Vertebrata</taxon>
        <taxon>Euteleostomi</taxon>
        <taxon>Lepidosauria</taxon>
        <taxon>Squamata</taxon>
        <taxon>Bifurcata</taxon>
        <taxon>Unidentata</taxon>
        <taxon>Episquamata</taxon>
        <taxon>Toxicofera</taxon>
        <taxon>Iguania</taxon>
        <taxon>Phrynosomatidae</taxon>
        <taxon>Phrynosomatinae</taxon>
        <taxon>Phrynosoma</taxon>
    </lineage>
</organism>
<dbReference type="InterPro" id="IPR050650">
    <property type="entry name" value="Type-II_Cytokine-TF_Rcpt"/>
</dbReference>
<dbReference type="PANTHER" id="PTHR20859:SF50">
    <property type="entry name" value="INTERLEUKIN-10 RECEPTOR SUBUNIT BETA"/>
    <property type="match status" value="1"/>
</dbReference>
<dbReference type="Proteomes" id="UP000826234">
    <property type="component" value="Unassembled WGS sequence"/>
</dbReference>
<dbReference type="PANTHER" id="PTHR20859">
    <property type="entry name" value="INTERFERON/INTERLEUKIN RECEPTOR"/>
    <property type="match status" value="1"/>
</dbReference>
<evidence type="ECO:0000259" key="1">
    <source>
        <dbReference type="Pfam" id="PF01108"/>
    </source>
</evidence>
<feature type="domain" description="Interferon/interleukin receptor" evidence="2">
    <location>
        <begin position="94"/>
        <end position="199"/>
    </location>
</feature>
<dbReference type="Pfam" id="PF09294">
    <property type="entry name" value="Interfer-bind"/>
    <property type="match status" value="1"/>
</dbReference>
<evidence type="ECO:0000313" key="3">
    <source>
        <dbReference type="EMBL" id="KAH0624858.1"/>
    </source>
</evidence>
<reference evidence="3 4" key="1">
    <citation type="journal article" date="2022" name="Gigascience">
        <title>A chromosome-level genome assembly and annotation of the desert horned lizard, Phrynosoma platyrhinos, provides insight into chromosomal rearrangements among reptiles.</title>
        <authorList>
            <person name="Koochekian N."/>
            <person name="Ascanio A."/>
            <person name="Farleigh K."/>
            <person name="Card D.C."/>
            <person name="Schield D.R."/>
            <person name="Castoe T.A."/>
            <person name="Jezkova T."/>
        </authorList>
    </citation>
    <scope>NUCLEOTIDE SEQUENCE [LARGE SCALE GENOMIC DNA]</scope>
    <source>
        <strain evidence="3">NK-2021</strain>
    </source>
</reference>
<dbReference type="InterPro" id="IPR003961">
    <property type="entry name" value="FN3_dom"/>
</dbReference>
<dbReference type="InterPro" id="IPR015373">
    <property type="entry name" value="Interferon/interleukin_rcp_dom"/>
</dbReference>
<evidence type="ECO:0000259" key="2">
    <source>
        <dbReference type="Pfam" id="PF09294"/>
    </source>
</evidence>
<feature type="domain" description="Fibronectin type-III" evidence="1">
    <location>
        <begin position="2"/>
        <end position="83"/>
    </location>
</feature>
<dbReference type="Gene3D" id="2.60.40.10">
    <property type="entry name" value="Immunoglobulins"/>
    <property type="match status" value="2"/>
</dbReference>
<dbReference type="InterPro" id="IPR036116">
    <property type="entry name" value="FN3_sf"/>
</dbReference>
<dbReference type="EMBL" id="JAIPUX010001232">
    <property type="protein sequence ID" value="KAH0624858.1"/>
    <property type="molecule type" value="Genomic_DNA"/>
</dbReference>